<keyword evidence="6" id="KW-0548">Nucleotidyltransferase</keyword>
<feature type="compositionally biased region" description="Low complexity" evidence="13">
    <location>
        <begin position="1"/>
        <end position="18"/>
    </location>
</feature>
<feature type="region of interest" description="Disordered" evidence="13">
    <location>
        <begin position="1"/>
        <end position="60"/>
    </location>
</feature>
<dbReference type="EMBL" id="JWZX01003398">
    <property type="protein sequence ID" value="KOO20988.1"/>
    <property type="molecule type" value="Genomic_DNA"/>
</dbReference>
<dbReference type="Gene3D" id="3.40.30.10">
    <property type="entry name" value="Glutaredoxin"/>
    <property type="match status" value="1"/>
</dbReference>
<gene>
    <name evidence="15" type="ORF">Ctob_000046</name>
</gene>
<evidence type="ECO:0000256" key="7">
    <source>
        <dbReference type="ARBA" id="ARBA00022786"/>
    </source>
</evidence>
<dbReference type="OrthoDB" id="423533at2759"/>
<feature type="compositionally biased region" description="Acidic residues" evidence="13">
    <location>
        <begin position="1333"/>
        <end position="1345"/>
    </location>
</feature>
<evidence type="ECO:0000256" key="5">
    <source>
        <dbReference type="ARBA" id="ARBA00022679"/>
    </source>
</evidence>
<dbReference type="InterPro" id="IPR036249">
    <property type="entry name" value="Thioredoxin-like_sf"/>
</dbReference>
<dbReference type="GO" id="GO:0071947">
    <property type="term" value="P:protein deubiquitination involved in ubiquitin-dependent protein catabolic process"/>
    <property type="evidence" value="ECO:0007669"/>
    <property type="project" value="TreeGrafter"/>
</dbReference>
<dbReference type="GO" id="GO:0005509">
    <property type="term" value="F:calcium ion binding"/>
    <property type="evidence" value="ECO:0007669"/>
    <property type="project" value="InterPro"/>
</dbReference>
<feature type="compositionally biased region" description="Basic and acidic residues" evidence="13">
    <location>
        <begin position="2944"/>
        <end position="2961"/>
    </location>
</feature>
<keyword evidence="12" id="KW-0521">NADP</keyword>
<keyword evidence="3" id="KW-0645">Protease</keyword>
<dbReference type="InterPro" id="IPR000768">
    <property type="entry name" value="ART"/>
</dbReference>
<dbReference type="PROSITE" id="PS50222">
    <property type="entry name" value="EF_HAND_2"/>
    <property type="match status" value="1"/>
</dbReference>
<proteinExistence type="inferred from homology"/>
<evidence type="ECO:0000256" key="1">
    <source>
        <dbReference type="ARBA" id="ARBA00000707"/>
    </source>
</evidence>
<reference evidence="16" key="1">
    <citation type="journal article" date="2015" name="PLoS Genet.">
        <title>Genome Sequence and Transcriptome Analyses of Chrysochromulina tobin: Metabolic Tools for Enhanced Algal Fitness in the Prominent Order Prymnesiales (Haptophyceae).</title>
        <authorList>
            <person name="Hovde B.T."/>
            <person name="Deodato C.R."/>
            <person name="Hunsperger H.M."/>
            <person name="Ryken S.A."/>
            <person name="Yost W."/>
            <person name="Jha R.K."/>
            <person name="Patterson J."/>
            <person name="Monnat R.J. Jr."/>
            <person name="Barlow S.B."/>
            <person name="Starkenburg S.R."/>
            <person name="Cattolico R.A."/>
        </authorList>
    </citation>
    <scope>NUCLEOTIDE SEQUENCE</scope>
    <source>
        <strain evidence="16">CCMP291</strain>
    </source>
</reference>
<dbReference type="SUPFAM" id="SSF47473">
    <property type="entry name" value="EF-hand"/>
    <property type="match status" value="1"/>
</dbReference>
<dbReference type="Pfam" id="PF01129">
    <property type="entry name" value="ART"/>
    <property type="match status" value="1"/>
</dbReference>
<dbReference type="Pfam" id="PF12340">
    <property type="entry name" value="DUF3638"/>
    <property type="match status" value="1"/>
</dbReference>
<dbReference type="GO" id="GO:0070530">
    <property type="term" value="F:K63-linked polyubiquitin modification-dependent protein binding"/>
    <property type="evidence" value="ECO:0007669"/>
    <property type="project" value="TreeGrafter"/>
</dbReference>
<dbReference type="SUPFAM" id="SSF48403">
    <property type="entry name" value="Ankyrin repeat"/>
    <property type="match status" value="1"/>
</dbReference>
<evidence type="ECO:0000256" key="12">
    <source>
        <dbReference type="RuleBase" id="RU361228"/>
    </source>
</evidence>
<keyword evidence="16" id="KW-1185">Reference proteome</keyword>
<dbReference type="GO" id="GO:0004843">
    <property type="term" value="F:cysteine-type deubiquitinase activity"/>
    <property type="evidence" value="ECO:0007669"/>
    <property type="project" value="UniProtKB-EC"/>
</dbReference>
<evidence type="ECO:0000256" key="10">
    <source>
        <dbReference type="ARBA" id="ARBA00022837"/>
    </source>
</evidence>
<dbReference type="InterPro" id="IPR002048">
    <property type="entry name" value="EF_hand_dom"/>
</dbReference>
<accession>A0A0M0J457</accession>
<feature type="compositionally biased region" description="Pro residues" evidence="13">
    <location>
        <begin position="2972"/>
        <end position="2981"/>
    </location>
</feature>
<dbReference type="InterPro" id="IPR051346">
    <property type="entry name" value="OTU_Deubiquitinase"/>
</dbReference>
<dbReference type="PANTHER" id="PTHR13367">
    <property type="entry name" value="UBIQUITIN THIOESTERASE"/>
    <property type="match status" value="1"/>
</dbReference>
<dbReference type="GO" id="GO:0016779">
    <property type="term" value="F:nucleotidyltransferase activity"/>
    <property type="evidence" value="ECO:0007669"/>
    <property type="project" value="UniProtKB-KW"/>
</dbReference>
<organism evidence="15 16">
    <name type="scientific">Chrysochromulina tobinii</name>
    <dbReference type="NCBI Taxonomy" id="1460289"/>
    <lineage>
        <taxon>Eukaryota</taxon>
        <taxon>Haptista</taxon>
        <taxon>Haptophyta</taxon>
        <taxon>Prymnesiophyceae</taxon>
        <taxon>Prymnesiales</taxon>
        <taxon>Chrysochromulinaceae</taxon>
        <taxon>Chrysochromulina</taxon>
    </lineage>
</organism>
<comment type="similarity">
    <text evidence="2 12">Belongs to the Arg-specific ADP-ribosyltransferase family.</text>
</comment>
<dbReference type="EC" id="2.4.2.31" evidence="12"/>
<sequence>MSSVAEAPAAASPEVSVPDLVDAASFDDGLEQPPSPYDEPPALEKEDEEEEEVRASEDTNEIKPLWQHDFRLGTTPDGRQVSFVVHKDLRAEEWRWAKPRIVGETALELTRDAAVLLQLETLKGAINTLTKALPLWQQYATHVGAFVKQAREWWTNDGYAEVEHTVAKTMRALKGFVHDEGERLLIPCGWKTKEEEKTDWYFIVMVLEPEDRPSTESPSRSFRLTICNAGGEATEYHGSKVVPPKVKHRGSVSVCGVRAERLLDEAFWTMLYGLTGKFHNRCNKSGGAMIYDVLLPWLLEQPTDAAIAATYAREEGGEWRTPMYSATSHYRSLLEVVRYMLRRGLVGGRAKADYKAEGALSKQQVKFVTFALRSTFLSMVKSDLKVVRAVGPQDRALIELATQQVALAAVKGADGGTLDPQELCAVHTLIEEITKAMDEKPQLSSPEAFVPLSLNNMEAGKVSATLFPYFDRVVFKDVCGKEGAPVPVPKGLGVDMLGLRERATSSEELVRALNFTEELCLQISSLDAAGAVRHAAFVKLNLLQHVFTYIVPVPMAAGVAPMTRPHPWDFGPNLKYGQQLELLLLLQRLSEHFVAAAFSLKATKALDGVKIVILGCMVVACDYLVRLRACDRVSLVTITLAGEAVEPELRQLEDDEIDRRSRQLAEDGGCAGEYVPYTISASTFLKQSETFLIVTPELNVTRADVYNYLQAQPSNPQRLLFDWEADGWRMEPRRPDMAFSATVAACEYRGTNQTTQSKLISGEDSFIVHNFEEYRVLRDVVFWWKYVQCSDAKIFPPQKDYKAASAQLAWELKGQDEVYGRQTNDKCYKVTAFGRRQSLLSRRPSRNKEGNFAPEPTISGLRWGTDASPNDARLHLDRHVESEADVLHIPELPTFDGTLGQADAELLISFLTVPYLRMPLIVQFFASKNRLHALASEDVRRLLTGVLLEPSKCEPSSLRGKAPSHVPALDGEREMLGTPYGALLNECARSPHLVPVAMRDLLSQVIQLGTQPFRCKTTSLILCVIGLFVHVESAIRFLLQLAKGTHPSLSLDFIRGLEVSQEVRKQLESHLIASQALLQGPTAWADITQLLTSFMFVERRHTWNDVGLLVPENQIWEIMHLRRREIVEWLNAQIKHAEGLTLQSERCKWNGAIQRLLHKVFVAGTGTEGYATEWSAYQEPANRGRFSAKITRLKKDTAGKVIEPLVQEEIGFITERDLPVEVNLQLLQVCTRGEHLQALEEDIAADNDIKDLFGKDGMPMQCAVLANNEHMRNRRLISHPLVVQAWDGDPDLPPMAPGRLYKPDELLEPEKWDEGANEWAPIEGSWSRPRPTEEEDQEEAQDADDAGSQASLRDPPPADVIAMLRSRQATLKERSKSGEEQLDVTFQPVSGKDDVLTKPLHKEEHSSRAPAVVADEFTWASGIDAPFELVPEIIELPRLKLTLRVERELPSGEYRLYSTDHDRQFVPDLSSSGVERGGSGLDRQVAGPARALAASIPHALLLCSANEEYTIVVPNVMMVRPVVQDQPFSTDLVLVREGEEGAKWHATAQTKYFSYPIHVSNAFLQPPSLASALYLLVLRIQARDYAGASTLIGSISTDGAMTKEEEQIFNLLGVLKDGHPDLHAVRIKIMLAEADAQIRLPWDMRKEQAAYITKLSHVQARCRLADKEERTALLLCQEELKKLKLVSDKTKELLDDKEKKNRVQRIITDQLSGTHEFDDRKEMMDYLKDVRVAFAHTNLRATDEDILHYFLDLERRQGRAELPEVLEDVLWNREQLLERVRDEEKAQRATDKSTWAAGVHEATCTVRSVKPPKDGFAHWITWRLDGAPNGDYTKQSGSGGQIRHHPWRSAMVGKELAIALAHQVMERETGLTGDDYLTISFLYVYELLTGTSEVNFSGNKEAAARCNHTFATLLLILFKDAGEKSILSSVLNTLARNPWVCSTMPKWADTRSYRSWTIKYSGWDTSNPAFSHEDPLSRLLYKAQETLVKLANFKSNGAKLGFLLAESLPPRGFRPPVMITRGLNLLLHPPLFPEPYRPLATGDKMPDGTLPEPAEETTLKLHRIVCKADDGETQLTMLWTGALKGAVEPNLGGGITRHAHKPCTEQTDYARDSLIISHSVELEGVTNDAAAADTLRQLLCTPLLVEPTAGGALEPSRAPRVDETQNNPFDGNFDIKLHPEARSRNSIDYIQRIGEDFARFVGRDSRTSTLAGLNGSLDRVHKRLSTADAELSRILVAVQLIQAKLSQLAAEDRQYVARAQTVLLQTANSVDTKATGTSYAPADAYRFLLLRHSRHESLLWLQYLVGCLLSRLHFDDLQKLNPFLSEATMREIENLLATMLLRANRVVHANRALDAAADVVTLIVKVRDQLAKRSTPVSKATAVELQLKADRLVTMLRTGREYTELDIEVRKEVRKEKWDEARAKEYKEQTVATRSASGRTIDPRFLAFEFIWSLQLRARQVDLVLDCVRAASAPDERQRSIVKQMIMGAGKTSVVSPLISLMLAQGEYLVVQCMPAALLPMSFNILRTTFSSAIQKRVYTFACERSTAGTSALEAKMVSAKERSAVVVTTPQAIKSLHLNFIESLTIATDSSNARYRNPELRPSVEVWASLLKLMRAGCCIMDEVDLVLHPLKSELNFPIGKKERLDFTDGGQRWQVPAVLFDALLFAKDVASRTKYATRADMPKRLTGSLGDDECENKLFPLMEAIAATLRLGFETTALQQTPHMILLREDFYIESRDEPEVREVVKQYNVQKLSMQKLMALWLLPLLRRSEVDKKGFSDDDVVGFVTRAPAALANPELRQRFKDLREHARAMLNLSADWVTQFLPHALKKIDRVTFGVMNEEDLAHARRNDPLMPRSRAKLAIPFISKDVPAPASEFAQPDVVIGLTTLAYRIEGLREEDFGEAIEKLMQDFESETGRYDERPSAELYAEWVQLCGGEVAKPDTNKAARDSTDANKAARDSTAAGADAEPPTPVVAAPPPDHDSKKLAPAEPRKLVVMPLQFLDRSDRLQTEPLFSAFRLLPEFIHWYLSEICFPFFMKFQDVKLSSSGVDMGGAMLFSRRIGFSGTPSDLLPREFNGGKCEFEPGSEGEIVSTLTSANIMGASLLPKDWTADSVLDWIADEEKHHKGVSYNALIDVGALITGKTNLEVAAALVSQPHYLGGVEKTKGVVFLDKSDQKMIYLRGVGTVLRLEESSLKPSERFCFYDQMHTTGMDIGHALTAKAILTLGKDSTWRDYAQGAYRMRGIAKGQTCSLLLTPELQQLRSEKIQFQMLQLQNLSDVWRCPAFVELLHAHQQNTIEDVPPPSKDFYNGLMAFRERVDLVVPREWLEPKPVAKVFSERIKPHSTWVKKADPKYWQHEEELVEQLKELTESERNADEPRLRQAIIGELSSESIIGKLYRNMRGLASGDSAVQQGALEQCMECEQQKEQQKELEQQTEMEKFVDVKYARDGEEGRAWPFEQLRELGALSQDSGDAPESYRFFYPASKFRLFGRKPLLLADRLGDDGKVRHEDLLLTTNYFDPRWSGERRLRNVTIMLEWMPNRRQPMPHGRDLDADQLPAADDEAGKATTTKLSASLEDAMNKVFDLLKFPRSGRLPMRAIQLLLRETFDRPFDDQEVRTAVRAVTSLADDSTPNLTLDFEGAKKLLLSKEFRCYDNGRRFVLLSLAEAETVRRVMHAREEQNLIDGAATAIALRSMPMGGTILESSLEFEAGPAFQRELVIQLARFLDGEMYFEPSELSSLVKALQLNTLGERQHFFTRLCGCRRRYATQWAERPVVAVLRGLPTEFDLLTQRIEARAMRLSIMSQWNNIEDAFSYFDNSPDGELDEEEVLDMLIRLGLPCKPVDVLRFITSADKDGSLTISIKEFRQYLNGVRQASEAYDADDPCNALFAHHATPREPSDEERAQLLEEVRQAMTSHRRHVEAEQAQLPLNYKRMVEEMEANCETGADLNPIFIKEDVRWRWDFTRRRLPRLITYAPSDQEQPVGSLVLYHDGQLGLSVSPNAVDPVVHIDGANSAPAGAPVYWPHDHMRTCRAATLKGTQLKTEGMAADAWQIVTLSVQLRTESPMLSPHVRVYLNGEMMLELTAAAVADASGETAISLTSALAPDGPFSLDTTAGLRLFGDYHGARGHEDKPLLKKIRTLILSPSPASSCRIWVEHTALGVWRCHHCDDKYEVPCVETGPQKGFRNGPDAKFCAFCSQPRPDSQLIVNPSGRDNTTNPGLWTFTAANFDKEVIDADADCLVVFSADWCPASKKAKPHVLDLAKLLAECDDVRVGLFDTELNQADRKYYWEGSIPCFKFFVRGKKQRPMCYEGERKVNAFMRYIAKEGSKPTNEKGAEDLLEAQWLAYARKHGLFRRLHLLLSRFKRARTNEEEAELTAAPSADDDAKWKAWSECNLKGALERAHSGNWERWVATLFADPEPFSDTGSDAEEKRVWPAVTDAMVKPLRFPHGPQRNDQLVLTAEVLAQLIRRGLSLDTQPQGLTMCHLCASYGDDYLPLLNQLYWSGANIAAASTSARSHGMLPIELAATMGYVAAVRRLHAMGSPIGRALFCAIEESQIEVVNLLLKELKVPIDARWAGHFHVTPLEWAVILGSTDVAEVLIKYHAQRGRILAPSTCTRYDLAPGSSLAHLCAKLGGARRRMLGMLVGNLDPINGRIVLDESLIIKDQWNRTMHDVADARILKQLDARRYECWSVLDKTLLSGSFDRSKEKMEEMRQELVEAVRKGGDPACQNDIGWTCMMVVALASEPVAAEALLQERTLVAGKDSDPVEEQRRQAEAARVLYATSASGLTALMWSSWVAWLTGPEAARLAMPRGAVSAATSTGGDGGNGSAAERFGCGSLFSHVDEAGEYAYFQRSSGSVGGDAASNLEPVKICEMSEGDQRHVRAMQLVDLFARRGATLRHKDKMALERLKCAYRAADAEDRELLTFDPRHLRRSVSDGGGGALDEEGCSEALHARLTHGGGLRSHMVVPKHYPDDYAEHAEPLEEFLKKLGDKNEDAFSHKGELRADEFDGKMSRLLAFAKLFVQDKVATGCTVAPKHIFALHLYTMQSSIYEDTNAAMRGGDAKKIKVWMPFIFHLDRALAALNARSTIVFRGIHLPRDSSGDGTVRKFLDGNTHLRGCKDAMAQDEIDVTYHEGKRVLWPAFSSMTTDPAIALAYATKNLDTMEAAVIFKIHTRKAYPIREFSYYPFEEELVYPGSTCFRIKALLEPTASNLRSGTFAQRSVFSCDTAHIVSSSLELNDAQKRKRLLIELQEELLPEDHQFMNSFDEVQWEQEKQAKKIEKHRSLLATGRDRTTIEKAEFDLMLGSITDFYLTARVLILLDGSYASRFWTLTEAWCSVQTVTADGLRPATEAERRYTIKCIHNATTETTAKGLVDLVSTKNPEEMHQVLKKPDVNVTNMKDKEAILPKILKINQHVKETFRKLKPAAKTILEASL</sequence>
<dbReference type="Gene3D" id="3.90.176.10">
    <property type="entry name" value="Toxin ADP-ribosyltransferase, Chain A, domain 1"/>
    <property type="match status" value="1"/>
</dbReference>
<feature type="compositionally biased region" description="Low complexity" evidence="13">
    <location>
        <begin position="2962"/>
        <end position="2971"/>
    </location>
</feature>
<feature type="region of interest" description="Disordered" evidence="13">
    <location>
        <begin position="2150"/>
        <end position="2174"/>
    </location>
</feature>
<dbReference type="GO" id="GO:0106274">
    <property type="term" value="F:NAD+-protein-arginine ADP-ribosyltransferase activity"/>
    <property type="evidence" value="ECO:0007669"/>
    <property type="project" value="UniProtKB-EC"/>
</dbReference>
<evidence type="ECO:0000256" key="11">
    <source>
        <dbReference type="ARBA" id="ARBA00047597"/>
    </source>
</evidence>
<name>A0A0M0J457_9EUKA</name>
<evidence type="ECO:0000259" key="14">
    <source>
        <dbReference type="PROSITE" id="PS50222"/>
    </source>
</evidence>
<evidence type="ECO:0000256" key="13">
    <source>
        <dbReference type="SAM" id="MobiDB-lite"/>
    </source>
</evidence>
<evidence type="ECO:0000256" key="8">
    <source>
        <dbReference type="ARBA" id="ARBA00022801"/>
    </source>
</evidence>
<evidence type="ECO:0000256" key="9">
    <source>
        <dbReference type="ARBA" id="ARBA00022807"/>
    </source>
</evidence>
<comment type="catalytic activity">
    <reaction evidence="11 12">
        <text>L-arginyl-[protein] + NAD(+) = N(omega)-(ADP-D-ribosyl)-L-arginyl-[protein] + nicotinamide + H(+)</text>
        <dbReference type="Rhea" id="RHEA:19149"/>
        <dbReference type="Rhea" id="RHEA-COMP:10532"/>
        <dbReference type="Rhea" id="RHEA-COMP:15087"/>
        <dbReference type="ChEBI" id="CHEBI:15378"/>
        <dbReference type="ChEBI" id="CHEBI:17154"/>
        <dbReference type="ChEBI" id="CHEBI:29965"/>
        <dbReference type="ChEBI" id="CHEBI:57540"/>
        <dbReference type="ChEBI" id="CHEBI:142554"/>
        <dbReference type="EC" id="2.4.2.31"/>
    </reaction>
</comment>
<protein>
    <recommendedName>
        <fullName evidence="12">NAD(P)(+)--arginine ADP-ribosyltransferase</fullName>
        <ecNumber evidence="12">2.4.2.31</ecNumber>
    </recommendedName>
    <alternativeName>
        <fullName evidence="12">Mono(ADP-ribosyl)transferase</fullName>
    </alternativeName>
</protein>
<dbReference type="GO" id="GO:0005737">
    <property type="term" value="C:cytoplasm"/>
    <property type="evidence" value="ECO:0007669"/>
    <property type="project" value="TreeGrafter"/>
</dbReference>
<dbReference type="SUPFAM" id="SSF52833">
    <property type="entry name" value="Thioredoxin-like"/>
    <property type="match status" value="1"/>
</dbReference>
<dbReference type="Proteomes" id="UP000037460">
    <property type="component" value="Unassembled WGS sequence"/>
</dbReference>
<keyword evidence="10" id="KW-0106">Calcium</keyword>
<feature type="region of interest" description="Disordered" evidence="13">
    <location>
        <begin position="1313"/>
        <end position="1356"/>
    </location>
</feature>
<dbReference type="InterPro" id="IPR011992">
    <property type="entry name" value="EF-hand-dom_pair"/>
</dbReference>
<evidence type="ECO:0000256" key="6">
    <source>
        <dbReference type="ARBA" id="ARBA00022695"/>
    </source>
</evidence>
<keyword evidence="4 12" id="KW-0328">Glycosyltransferase</keyword>
<dbReference type="CDD" id="cd00051">
    <property type="entry name" value="EFh"/>
    <property type="match status" value="1"/>
</dbReference>
<dbReference type="SUPFAM" id="SSF56399">
    <property type="entry name" value="ADP-ribosylation"/>
    <property type="match status" value="1"/>
</dbReference>
<dbReference type="Pfam" id="PF12359">
    <property type="entry name" value="DUF3645"/>
    <property type="match status" value="1"/>
</dbReference>
<evidence type="ECO:0000256" key="2">
    <source>
        <dbReference type="ARBA" id="ARBA00009558"/>
    </source>
</evidence>
<dbReference type="InterPro" id="IPR036770">
    <property type="entry name" value="Ankyrin_rpt-contain_sf"/>
</dbReference>
<dbReference type="PANTHER" id="PTHR13367:SF28">
    <property type="entry name" value="UBIQUITIN THIOESTERASE ZRANB1"/>
    <property type="match status" value="1"/>
</dbReference>
<dbReference type="CDD" id="cd02961">
    <property type="entry name" value="PDI_a_family"/>
    <property type="match status" value="1"/>
</dbReference>
<dbReference type="InterPro" id="IPR013766">
    <property type="entry name" value="Thioredoxin_domain"/>
</dbReference>
<feature type="region of interest" description="Disordered" evidence="13">
    <location>
        <begin position="2944"/>
        <end position="2992"/>
    </location>
</feature>
<keyword evidence="12" id="KW-0520">NAD</keyword>
<dbReference type="InterPro" id="IPR022099">
    <property type="entry name" value="DUF3638"/>
</dbReference>
<dbReference type="InterPro" id="IPR018247">
    <property type="entry name" value="EF_Hand_1_Ca_BS"/>
</dbReference>
<dbReference type="SMART" id="SM00054">
    <property type="entry name" value="EFh"/>
    <property type="match status" value="2"/>
</dbReference>
<feature type="domain" description="EF-hand" evidence="14">
    <location>
        <begin position="3809"/>
        <end position="3844"/>
    </location>
</feature>
<dbReference type="GO" id="GO:0005634">
    <property type="term" value="C:nucleus"/>
    <property type="evidence" value="ECO:0007669"/>
    <property type="project" value="TreeGrafter"/>
</dbReference>
<evidence type="ECO:0000313" key="15">
    <source>
        <dbReference type="EMBL" id="KOO20988.1"/>
    </source>
</evidence>
<keyword evidence="9" id="KW-0788">Thiol protease</keyword>
<comment type="caution">
    <text evidence="15">The sequence shown here is derived from an EMBL/GenBank/DDBJ whole genome shotgun (WGS) entry which is preliminary data.</text>
</comment>
<keyword evidence="8" id="KW-0378">Hydrolase</keyword>
<dbReference type="Gene3D" id="1.25.40.20">
    <property type="entry name" value="Ankyrin repeat-containing domain"/>
    <property type="match status" value="1"/>
</dbReference>
<dbReference type="PROSITE" id="PS51996">
    <property type="entry name" value="TR_MART"/>
    <property type="match status" value="1"/>
</dbReference>
<keyword evidence="5 12" id="KW-0808">Transferase</keyword>
<comment type="catalytic activity">
    <reaction evidence="1">
        <text>Thiol-dependent hydrolysis of ester, thioester, amide, peptide and isopeptide bonds formed by the C-terminal Gly of ubiquitin (a 76-residue protein attached to proteins as an intracellular targeting signal).</text>
        <dbReference type="EC" id="3.4.19.12"/>
    </reaction>
</comment>
<evidence type="ECO:0000256" key="3">
    <source>
        <dbReference type="ARBA" id="ARBA00022670"/>
    </source>
</evidence>
<dbReference type="InterPro" id="IPR022105">
    <property type="entry name" value="DUF3645"/>
</dbReference>
<dbReference type="Gene3D" id="1.10.238.10">
    <property type="entry name" value="EF-hand"/>
    <property type="match status" value="1"/>
</dbReference>
<evidence type="ECO:0000313" key="16">
    <source>
        <dbReference type="Proteomes" id="UP000037460"/>
    </source>
</evidence>
<dbReference type="Pfam" id="PF00085">
    <property type="entry name" value="Thioredoxin"/>
    <property type="match status" value="1"/>
</dbReference>
<dbReference type="PROSITE" id="PS00018">
    <property type="entry name" value="EF_HAND_1"/>
    <property type="match status" value="1"/>
</dbReference>
<keyword evidence="7" id="KW-0833">Ubl conjugation pathway</keyword>
<feature type="compositionally biased region" description="Basic and acidic residues" evidence="13">
    <location>
        <begin position="2982"/>
        <end position="2992"/>
    </location>
</feature>
<evidence type="ECO:0000256" key="4">
    <source>
        <dbReference type="ARBA" id="ARBA00022676"/>
    </source>
</evidence>